<dbReference type="PRINTS" id="PR00364">
    <property type="entry name" value="DISEASERSIST"/>
</dbReference>
<feature type="repeat" description="TPR" evidence="5">
    <location>
        <begin position="768"/>
        <end position="801"/>
    </location>
</feature>
<dbReference type="EMBL" id="HE804045">
    <property type="protein sequence ID" value="CCH33222.1"/>
    <property type="molecule type" value="Genomic_DNA"/>
</dbReference>
<dbReference type="PROSITE" id="PS51755">
    <property type="entry name" value="OMPR_PHOB"/>
    <property type="match status" value="1"/>
</dbReference>
<dbReference type="BioCyc" id="SESP1179773:BN6_RS28705-MONOMER"/>
<name>K0K6S2_SACES</name>
<keyword evidence="5" id="KW-0802">TPR repeat</keyword>
<feature type="repeat" description="TPR" evidence="5">
    <location>
        <begin position="888"/>
        <end position="921"/>
    </location>
</feature>
<feature type="region of interest" description="Disordered" evidence="7">
    <location>
        <begin position="604"/>
        <end position="624"/>
    </location>
</feature>
<dbReference type="KEGG" id="sesp:BN6_59660"/>
<feature type="region of interest" description="Disordered" evidence="7">
    <location>
        <begin position="252"/>
        <end position="271"/>
    </location>
</feature>
<dbReference type="PANTHER" id="PTHR35807">
    <property type="entry name" value="TRANSCRIPTIONAL REGULATOR REDD-RELATED"/>
    <property type="match status" value="1"/>
</dbReference>
<dbReference type="GO" id="GO:0003677">
    <property type="term" value="F:DNA binding"/>
    <property type="evidence" value="ECO:0007669"/>
    <property type="project" value="UniProtKB-UniRule"/>
</dbReference>
<sequence length="972" mass="106494">MLSGIRYAALGPLTAWRADRKIELGWAKQQAVLGVMLLELNRPVPLSRIIDGVWGERGPRDARNAVQTYISRLRRVLRVPQTPGPLVFTEGGYLLQGDPSDLDVMVFDQHLDTAHARYRDNDVRAGAEHVDAALALWRGEPFSGLGGPLLDAERRRLRERHLSALELHARISLDLGRTAESVADLTRLVAANPLEERLSALLMLALYRAGGRAAALEVFQSTRRRLADELGVDPGDEIQALHERILRGDAGLAAPAARPRTPNTLPRDVADFTGREPELDRLLTVDRRAANPTASVVWAIDGPPGVGKSALAVHAAYRLVGRYPDAQLYVDLRGHVAGHRPVEPAAALDTLLRALGVPGERIPAELDARAGLWRAELADRAVLVVLDDAVDAEQVRPLLPGTGRSLTLVTSRPRLVDLAASRTLSLDVLPEEHAVRLFARIVDDGRPADEPDSVTEAVALCGRLPLAIRLAAARLGTRPAWTVAHLTGRLRRDRLDAVTAAFTLSYENLTVEQRRLFRLVGLHPGPDFDVPAAAALADRDEDTAERLLENLVDVHLIGQHRAGRYRFHDLVREFARDAAHRNEAETDRRAAARRLAEHYTRAAEDAMHSLAPREQDPADYDHADHDHADYDRALAWLDTERANLLVATQPRAIAPVLHRYLHLRSLVAEALTVDTWALAAVHDPAEEGAAWQRLGADHHRLGHHEQARDCQERAKSIFTELGDRDRVAETLRELGVLHGLSGRPAAAVEANREALAIVRELGNRVGEVDALTNIGSAYRRLGEYDRALEHLGEALALARSVGHRVGEGVALCELGATQTGMGRHEEALDDHRRALAMARRNGHRLDEGHSLTRIGVVHLRLGECPEALDHLSRGLAAARRDGFRTGEGEALLALGETHLRLGLPEEAADSYRRALAVARETGDRCQEVQALAGLGRAEPTSARDNWERALALHETMDVPGADELRAALAALN</sequence>
<dbReference type="CDD" id="cd15831">
    <property type="entry name" value="BTAD"/>
    <property type="match status" value="1"/>
</dbReference>
<dbReference type="InterPro" id="IPR016032">
    <property type="entry name" value="Sig_transdc_resp-reg_C-effctor"/>
</dbReference>
<dbReference type="Gene3D" id="1.25.40.10">
    <property type="entry name" value="Tetratricopeptide repeat domain"/>
    <property type="match status" value="3"/>
</dbReference>
<dbReference type="GO" id="GO:0043531">
    <property type="term" value="F:ADP binding"/>
    <property type="evidence" value="ECO:0007669"/>
    <property type="project" value="InterPro"/>
</dbReference>
<keyword evidence="3 6" id="KW-0238">DNA-binding</keyword>
<dbReference type="InterPro" id="IPR005158">
    <property type="entry name" value="BTAD"/>
</dbReference>
<organism evidence="9 10">
    <name type="scientific">Saccharothrix espanaensis (strain ATCC 51144 / DSM 44229 / JCM 9112 / NBRC 15066 / NRRL 15764)</name>
    <dbReference type="NCBI Taxonomy" id="1179773"/>
    <lineage>
        <taxon>Bacteria</taxon>
        <taxon>Bacillati</taxon>
        <taxon>Actinomycetota</taxon>
        <taxon>Actinomycetes</taxon>
        <taxon>Pseudonocardiales</taxon>
        <taxon>Pseudonocardiaceae</taxon>
        <taxon>Saccharothrix</taxon>
    </lineage>
</organism>
<evidence type="ECO:0000256" key="5">
    <source>
        <dbReference type="PROSITE-ProRule" id="PRU00339"/>
    </source>
</evidence>
<dbReference type="SMART" id="SM00862">
    <property type="entry name" value="Trans_reg_C"/>
    <property type="match status" value="1"/>
</dbReference>
<dbReference type="OrthoDB" id="4507225at2"/>
<evidence type="ECO:0000256" key="1">
    <source>
        <dbReference type="ARBA" id="ARBA00005820"/>
    </source>
</evidence>
<dbReference type="Pfam" id="PF13424">
    <property type="entry name" value="TPR_12"/>
    <property type="match status" value="3"/>
</dbReference>
<proteinExistence type="inferred from homology"/>
<dbReference type="Gene3D" id="1.10.10.10">
    <property type="entry name" value="Winged helix-like DNA-binding domain superfamily/Winged helix DNA-binding domain"/>
    <property type="match status" value="2"/>
</dbReference>
<evidence type="ECO:0000256" key="6">
    <source>
        <dbReference type="PROSITE-ProRule" id="PRU01091"/>
    </source>
</evidence>
<dbReference type="STRING" id="1179773.BN6_59660"/>
<dbReference type="SMART" id="SM00028">
    <property type="entry name" value="TPR"/>
    <property type="match status" value="6"/>
</dbReference>
<dbReference type="eggNOG" id="COG3629">
    <property type="taxonomic scope" value="Bacteria"/>
</dbReference>
<dbReference type="Proteomes" id="UP000006281">
    <property type="component" value="Chromosome"/>
</dbReference>
<dbReference type="PANTHER" id="PTHR35807:SF1">
    <property type="entry name" value="TRANSCRIPTIONAL REGULATOR REDD"/>
    <property type="match status" value="1"/>
</dbReference>
<feature type="DNA-binding region" description="OmpR/PhoB-type" evidence="6">
    <location>
        <begin position="1"/>
        <end position="97"/>
    </location>
</feature>
<feature type="compositionally biased region" description="Low complexity" evidence="7">
    <location>
        <begin position="252"/>
        <end position="267"/>
    </location>
</feature>
<dbReference type="eggNOG" id="COG0457">
    <property type="taxonomic scope" value="Bacteria"/>
</dbReference>
<dbReference type="InterPro" id="IPR011990">
    <property type="entry name" value="TPR-like_helical_dom_sf"/>
</dbReference>
<gene>
    <name evidence="9" type="ordered locus">BN6_59660</name>
</gene>
<evidence type="ECO:0000259" key="8">
    <source>
        <dbReference type="PROSITE" id="PS51755"/>
    </source>
</evidence>
<dbReference type="AlphaFoldDB" id="K0K6S2"/>
<dbReference type="PROSITE" id="PS50005">
    <property type="entry name" value="TPR"/>
    <property type="match status" value="2"/>
</dbReference>
<dbReference type="InterPro" id="IPR036388">
    <property type="entry name" value="WH-like_DNA-bd_sf"/>
</dbReference>
<feature type="domain" description="OmpR/PhoB-type" evidence="8">
    <location>
        <begin position="1"/>
        <end position="97"/>
    </location>
</feature>
<evidence type="ECO:0000313" key="9">
    <source>
        <dbReference type="EMBL" id="CCH33222.1"/>
    </source>
</evidence>
<dbReference type="Pfam" id="PF03704">
    <property type="entry name" value="BTAD"/>
    <property type="match status" value="1"/>
</dbReference>
<keyword evidence="4" id="KW-0804">Transcription</keyword>
<dbReference type="SUPFAM" id="SSF48452">
    <property type="entry name" value="TPR-like"/>
    <property type="match status" value="3"/>
</dbReference>
<evidence type="ECO:0000313" key="10">
    <source>
        <dbReference type="Proteomes" id="UP000006281"/>
    </source>
</evidence>
<dbReference type="PATRIC" id="fig|1179773.3.peg.6008"/>
<dbReference type="InterPro" id="IPR051677">
    <property type="entry name" value="AfsR-DnrI-RedD_regulator"/>
</dbReference>
<dbReference type="InterPro" id="IPR019734">
    <property type="entry name" value="TPR_rpt"/>
</dbReference>
<keyword evidence="2" id="KW-0805">Transcription regulation</keyword>
<dbReference type="InterPro" id="IPR001867">
    <property type="entry name" value="OmpR/PhoB-type_DNA-bd"/>
</dbReference>
<evidence type="ECO:0000256" key="3">
    <source>
        <dbReference type="ARBA" id="ARBA00023125"/>
    </source>
</evidence>
<dbReference type="RefSeq" id="WP_015103333.1">
    <property type="nucleotide sequence ID" value="NC_019673.1"/>
</dbReference>
<comment type="similarity">
    <text evidence="1">Belongs to the AfsR/DnrI/RedD regulatory family.</text>
</comment>
<evidence type="ECO:0000256" key="7">
    <source>
        <dbReference type="SAM" id="MobiDB-lite"/>
    </source>
</evidence>
<dbReference type="PROSITE" id="PS50293">
    <property type="entry name" value="TPR_REGION"/>
    <property type="match status" value="1"/>
</dbReference>
<evidence type="ECO:0000256" key="2">
    <source>
        <dbReference type="ARBA" id="ARBA00023015"/>
    </source>
</evidence>
<dbReference type="GO" id="GO:0000160">
    <property type="term" value="P:phosphorelay signal transduction system"/>
    <property type="evidence" value="ECO:0007669"/>
    <property type="project" value="InterPro"/>
</dbReference>
<dbReference type="InterPro" id="IPR027417">
    <property type="entry name" value="P-loop_NTPase"/>
</dbReference>
<dbReference type="SUPFAM" id="SSF52540">
    <property type="entry name" value="P-loop containing nucleoside triphosphate hydrolases"/>
    <property type="match status" value="1"/>
</dbReference>
<dbReference type="HOGENOM" id="CLU_004665_2_0_11"/>
<dbReference type="GO" id="GO:0006355">
    <property type="term" value="P:regulation of DNA-templated transcription"/>
    <property type="evidence" value="ECO:0007669"/>
    <property type="project" value="InterPro"/>
</dbReference>
<dbReference type="SUPFAM" id="SSF46894">
    <property type="entry name" value="C-terminal effector domain of the bipartite response regulators"/>
    <property type="match status" value="1"/>
</dbReference>
<protein>
    <recommendedName>
        <fullName evidence="8">OmpR/PhoB-type domain-containing protein</fullName>
    </recommendedName>
</protein>
<reference evidence="9 10" key="1">
    <citation type="journal article" date="2012" name="BMC Genomics">
        <title>Complete genome sequence of Saccharothrix espanaensis DSM 44229T and comparison to the other completely sequenced Pseudonocardiaceae.</title>
        <authorList>
            <person name="Strobel T."/>
            <person name="Al-Dilaimi A."/>
            <person name="Blom J."/>
            <person name="Gessner A."/>
            <person name="Kalinowski J."/>
            <person name="Luzhetska M."/>
            <person name="Puhler A."/>
            <person name="Szczepanowski R."/>
            <person name="Bechthold A."/>
            <person name="Ruckert C."/>
        </authorList>
    </citation>
    <scope>NUCLEOTIDE SEQUENCE [LARGE SCALE GENOMIC DNA]</scope>
    <source>
        <strain evidence="10">ATCC 51144 / DSM 44229 / JCM 9112 / NBRC 15066 / NRRL 15764</strain>
    </source>
</reference>
<keyword evidence="10" id="KW-1185">Reference proteome</keyword>
<dbReference type="SMART" id="SM01043">
    <property type="entry name" value="BTAD"/>
    <property type="match status" value="1"/>
</dbReference>
<evidence type="ECO:0000256" key="4">
    <source>
        <dbReference type="ARBA" id="ARBA00023163"/>
    </source>
</evidence>
<accession>K0K6S2</accession>